<name>A0A9P0HTH8_NEZVI</name>
<dbReference type="OrthoDB" id="10515558at2759"/>
<dbReference type="AlphaFoldDB" id="A0A9P0HTH8"/>
<dbReference type="EMBL" id="OV725083">
    <property type="protein sequence ID" value="CAH1407121.1"/>
    <property type="molecule type" value="Genomic_DNA"/>
</dbReference>
<evidence type="ECO:0000256" key="1">
    <source>
        <dbReference type="SAM" id="MobiDB-lite"/>
    </source>
</evidence>
<feature type="region of interest" description="Disordered" evidence="1">
    <location>
        <begin position="142"/>
        <end position="166"/>
    </location>
</feature>
<accession>A0A9P0HTH8</accession>
<dbReference type="Proteomes" id="UP001152798">
    <property type="component" value="Chromosome 7"/>
</dbReference>
<keyword evidence="3" id="KW-1185">Reference proteome</keyword>
<evidence type="ECO:0000313" key="3">
    <source>
        <dbReference type="Proteomes" id="UP001152798"/>
    </source>
</evidence>
<proteinExistence type="predicted"/>
<organism evidence="2 3">
    <name type="scientific">Nezara viridula</name>
    <name type="common">Southern green stink bug</name>
    <name type="synonym">Cimex viridulus</name>
    <dbReference type="NCBI Taxonomy" id="85310"/>
    <lineage>
        <taxon>Eukaryota</taxon>
        <taxon>Metazoa</taxon>
        <taxon>Ecdysozoa</taxon>
        <taxon>Arthropoda</taxon>
        <taxon>Hexapoda</taxon>
        <taxon>Insecta</taxon>
        <taxon>Pterygota</taxon>
        <taxon>Neoptera</taxon>
        <taxon>Paraneoptera</taxon>
        <taxon>Hemiptera</taxon>
        <taxon>Heteroptera</taxon>
        <taxon>Panheteroptera</taxon>
        <taxon>Pentatomomorpha</taxon>
        <taxon>Pentatomoidea</taxon>
        <taxon>Pentatomidae</taxon>
        <taxon>Pentatominae</taxon>
        <taxon>Nezara</taxon>
    </lineage>
</organism>
<gene>
    <name evidence="2" type="ORF">NEZAVI_LOCUS14919</name>
</gene>
<protein>
    <submittedName>
        <fullName evidence="2">Uncharacterized protein</fullName>
    </submittedName>
</protein>
<evidence type="ECO:0000313" key="2">
    <source>
        <dbReference type="EMBL" id="CAH1407121.1"/>
    </source>
</evidence>
<reference evidence="2" key="1">
    <citation type="submission" date="2022-01" db="EMBL/GenBank/DDBJ databases">
        <authorList>
            <person name="King R."/>
        </authorList>
    </citation>
    <scope>NUCLEOTIDE SEQUENCE</scope>
</reference>
<sequence length="278" mass="32119">MFFRLNSKVMHLSSVLPLLITLTLFTTLESKIDWKLHPNINNIKSATWETGNHGVFSSSPVSFCGKYILPNNGPNVKKSSKGKMKAILDSFTYPNPLTIEVRIVHNSTGKSHTTTTSTYKTVYLPSNLPVGEDYEYVEPTAETMEDSLPETTSQKKSNEKKEKLSATATTTTVGTVNTNAFVGKELMITERCRRYVRNPFDFNLRYMLYPMNPDFFLAMEQSRLAETEVRNQQYLKKPDAIRSRRKINYYSNPNLRWRGNFDRRPLRSRNYKINQLFL</sequence>